<dbReference type="PATRIC" id="fig|28128.5.peg.354"/>
<sequence>MSSDVIIDKDYYFSREAKGASNDVYYTKGDVELGRNLLWKSSSGSGSLVVVSYAKGTPVRISVIYSNVKSLQTVADEVNYSKVQTKGIKEDAEFEKFNFETDELMICIAVSKTAGTMSE</sequence>
<dbReference type="Proteomes" id="UP000070533">
    <property type="component" value="Unassembled WGS sequence"/>
</dbReference>
<dbReference type="RefSeq" id="WP_060940097.1">
    <property type="nucleotide sequence ID" value="NZ_KQ957195.1"/>
</dbReference>
<keyword evidence="2" id="KW-1185">Reference proteome</keyword>
<accession>A0A133QL62</accession>
<organism evidence="1 2">
    <name type="scientific">Prevotella corporis</name>
    <dbReference type="NCBI Taxonomy" id="28128"/>
    <lineage>
        <taxon>Bacteria</taxon>
        <taxon>Pseudomonadati</taxon>
        <taxon>Bacteroidota</taxon>
        <taxon>Bacteroidia</taxon>
        <taxon>Bacteroidales</taxon>
        <taxon>Prevotellaceae</taxon>
        <taxon>Prevotella</taxon>
    </lineage>
</organism>
<protein>
    <submittedName>
        <fullName evidence="1">Uncharacterized protein</fullName>
    </submittedName>
</protein>
<reference evidence="2" key="1">
    <citation type="submission" date="2016-01" db="EMBL/GenBank/DDBJ databases">
        <authorList>
            <person name="Mitreva M."/>
            <person name="Pepin K.H."/>
            <person name="Mihindukulasuriya K.A."/>
            <person name="Fulton R."/>
            <person name="Fronick C."/>
            <person name="O'Laughlin M."/>
            <person name="Miner T."/>
            <person name="Herter B."/>
            <person name="Rosa B.A."/>
            <person name="Cordes M."/>
            <person name="Tomlinson C."/>
            <person name="Wollam A."/>
            <person name="Palsikar V.B."/>
            <person name="Mardis E.R."/>
            <person name="Wilson R.K."/>
        </authorList>
    </citation>
    <scope>NUCLEOTIDE SEQUENCE [LARGE SCALE GENOMIC DNA]</scope>
    <source>
        <strain evidence="2">MJR7716</strain>
    </source>
</reference>
<evidence type="ECO:0000313" key="2">
    <source>
        <dbReference type="Proteomes" id="UP000070533"/>
    </source>
</evidence>
<gene>
    <name evidence="1" type="ORF">HMPREF3226_00357</name>
</gene>
<proteinExistence type="predicted"/>
<dbReference type="EMBL" id="LRQG01000016">
    <property type="protein sequence ID" value="KXA43610.1"/>
    <property type="molecule type" value="Genomic_DNA"/>
</dbReference>
<comment type="caution">
    <text evidence="1">The sequence shown here is derived from an EMBL/GenBank/DDBJ whole genome shotgun (WGS) entry which is preliminary data.</text>
</comment>
<name>A0A133QL62_9BACT</name>
<evidence type="ECO:0000313" key="1">
    <source>
        <dbReference type="EMBL" id="KXA43610.1"/>
    </source>
</evidence>
<dbReference type="AlphaFoldDB" id="A0A133QL62"/>